<sequence>MVTFFVVGGVGLLLLLVSLVLDDLLDLGDGPVSGTSLGAGLVAFGALGSIVKVNGLATGWAYAAAAVFGVLVVLGVQVVVKRLRASEDGQPRVLVGVHGTVMSTIGATGGEVSLDDPRELERRLAWADAPIEVGTRVVVLEQSGSRVKVAPADATPARP</sequence>
<keyword evidence="1" id="KW-0472">Membrane</keyword>
<keyword evidence="1" id="KW-1133">Transmembrane helix</keyword>
<evidence type="ECO:0000313" key="3">
    <source>
        <dbReference type="Proteomes" id="UP000321484"/>
    </source>
</evidence>
<protein>
    <submittedName>
        <fullName evidence="2">Uncharacterized protein</fullName>
    </submittedName>
</protein>
<dbReference type="OrthoDB" id="5148384at2"/>
<evidence type="ECO:0000313" key="2">
    <source>
        <dbReference type="EMBL" id="GEN80557.1"/>
    </source>
</evidence>
<dbReference type="Proteomes" id="UP000321484">
    <property type="component" value="Unassembled WGS sequence"/>
</dbReference>
<dbReference type="Gene3D" id="2.40.50.140">
    <property type="entry name" value="Nucleic acid-binding proteins"/>
    <property type="match status" value="1"/>
</dbReference>
<feature type="transmembrane region" description="Helical" evidence="1">
    <location>
        <begin position="32"/>
        <end position="53"/>
    </location>
</feature>
<dbReference type="InterPro" id="IPR012340">
    <property type="entry name" value="NA-bd_OB-fold"/>
</dbReference>
<reference evidence="2 3" key="1">
    <citation type="submission" date="2019-07" db="EMBL/GenBank/DDBJ databases">
        <title>Whole genome shotgun sequence of Actinotalea fermentans NBRC 105374.</title>
        <authorList>
            <person name="Hosoyama A."/>
            <person name="Uohara A."/>
            <person name="Ohji S."/>
            <person name="Ichikawa N."/>
        </authorList>
    </citation>
    <scope>NUCLEOTIDE SEQUENCE [LARGE SCALE GENOMIC DNA]</scope>
    <source>
        <strain evidence="2 3">NBRC 105374</strain>
    </source>
</reference>
<accession>A0A511YZC4</accession>
<gene>
    <name evidence="2" type="ORF">AFE02nite_22910</name>
</gene>
<comment type="caution">
    <text evidence="2">The sequence shown here is derived from an EMBL/GenBank/DDBJ whole genome shotgun (WGS) entry which is preliminary data.</text>
</comment>
<dbReference type="RefSeq" id="WP_034249654.1">
    <property type="nucleotide sequence ID" value="NZ_BJYK01000008.1"/>
</dbReference>
<keyword evidence="1" id="KW-0812">Transmembrane</keyword>
<keyword evidence="3" id="KW-1185">Reference proteome</keyword>
<name>A0A511YZC4_9CELL</name>
<proteinExistence type="predicted"/>
<dbReference type="EMBL" id="BJYK01000008">
    <property type="protein sequence ID" value="GEN80557.1"/>
    <property type="molecule type" value="Genomic_DNA"/>
</dbReference>
<evidence type="ECO:0000256" key="1">
    <source>
        <dbReference type="SAM" id="Phobius"/>
    </source>
</evidence>
<organism evidence="2 3">
    <name type="scientific">Actinotalea fermentans</name>
    <dbReference type="NCBI Taxonomy" id="43671"/>
    <lineage>
        <taxon>Bacteria</taxon>
        <taxon>Bacillati</taxon>
        <taxon>Actinomycetota</taxon>
        <taxon>Actinomycetes</taxon>
        <taxon>Micrococcales</taxon>
        <taxon>Cellulomonadaceae</taxon>
        <taxon>Actinotalea</taxon>
    </lineage>
</organism>
<feature type="transmembrane region" description="Helical" evidence="1">
    <location>
        <begin position="60"/>
        <end position="80"/>
    </location>
</feature>
<dbReference type="AlphaFoldDB" id="A0A511YZC4"/>